<dbReference type="NCBIfam" id="NF041601">
    <property type="entry name" value="PA5502_lipo"/>
    <property type="match status" value="1"/>
</dbReference>
<sequence>MKPFASRYLLVATLSLLLTACQTSSRDPAADAGPDAWQQLEINIASSELATAEDQLVKLQAQAPQDPRVNEAQRQLAEAYLQRSQVMLQKGDVNAAATALGRARVLMPQAPALIGGVNGAIAQARKAELEKAEAALKAAEARPKALVLDPNASVSAVPLKMRSAPQLRAQMRDIATDVVHYQCDVIIQVAQPGEYRRLEALLKQRVSEQLPEMQLKVGRRVVHGQPTQVVLIPRR</sequence>
<dbReference type="InterPro" id="IPR048086">
    <property type="entry name" value="PA5502-like_lipo"/>
</dbReference>
<protein>
    <submittedName>
        <fullName evidence="2">Lipoprotein</fullName>
    </submittedName>
</protein>
<dbReference type="EMBL" id="CP009533">
    <property type="protein sequence ID" value="AIS18800.1"/>
    <property type="molecule type" value="Genomic_DNA"/>
</dbReference>
<dbReference type="Proteomes" id="UP000029499">
    <property type="component" value="Chromosome"/>
</dbReference>
<accession>A0A089YZ75</accession>
<dbReference type="RefSeq" id="WP_043191927.1">
    <property type="nucleotide sequence ID" value="NZ_CP009533.1"/>
</dbReference>
<evidence type="ECO:0000313" key="2">
    <source>
        <dbReference type="EMBL" id="AIS18800.1"/>
    </source>
</evidence>
<dbReference type="OrthoDB" id="7042084at2"/>
<evidence type="ECO:0000256" key="1">
    <source>
        <dbReference type="SAM" id="SignalP"/>
    </source>
</evidence>
<name>A0A089YZ75_9PSED</name>
<dbReference type="PROSITE" id="PS51257">
    <property type="entry name" value="PROKAR_LIPOPROTEIN"/>
    <property type="match status" value="1"/>
</dbReference>
<dbReference type="AlphaFoldDB" id="A0A089YZ75"/>
<dbReference type="KEGG" id="prh:LT40_15995"/>
<proteinExistence type="predicted"/>
<keyword evidence="3" id="KW-1185">Reference proteome</keyword>
<dbReference type="STRING" id="216142.LT40_15995"/>
<feature type="chain" id="PRO_5001852512" evidence="1">
    <location>
        <begin position="21"/>
        <end position="235"/>
    </location>
</feature>
<keyword evidence="2" id="KW-0449">Lipoprotein</keyword>
<gene>
    <name evidence="2" type="ORF">LT40_15995</name>
</gene>
<organism evidence="2 3">
    <name type="scientific">Pseudomonas rhizosphaerae</name>
    <dbReference type="NCBI Taxonomy" id="216142"/>
    <lineage>
        <taxon>Bacteria</taxon>
        <taxon>Pseudomonadati</taxon>
        <taxon>Pseudomonadota</taxon>
        <taxon>Gammaproteobacteria</taxon>
        <taxon>Pseudomonadales</taxon>
        <taxon>Pseudomonadaceae</taxon>
        <taxon>Pseudomonas</taxon>
    </lineage>
</organism>
<reference evidence="2 3" key="1">
    <citation type="journal article" date="2015" name="J. Biotechnol.">
        <title>Complete genome sequence of Pseudomonas rhizosphaerae IH5T (=DSM 16299T), a phosphate-solubilizing rhizobacterium for bacterial biofertilizer.</title>
        <authorList>
            <person name="Kwak Y."/>
            <person name="Jung B.K."/>
            <person name="Shin J.H."/>
        </authorList>
    </citation>
    <scope>NUCLEOTIDE SEQUENCE [LARGE SCALE GENOMIC DNA]</scope>
    <source>
        <strain evidence="2">DSM 16299</strain>
    </source>
</reference>
<feature type="signal peptide" evidence="1">
    <location>
        <begin position="1"/>
        <end position="20"/>
    </location>
</feature>
<keyword evidence="1" id="KW-0732">Signal</keyword>
<evidence type="ECO:0000313" key="3">
    <source>
        <dbReference type="Proteomes" id="UP000029499"/>
    </source>
</evidence>
<dbReference type="HOGENOM" id="CLU_1169889_0_0_6"/>